<dbReference type="GO" id="GO:0000976">
    <property type="term" value="F:transcription cis-regulatory region binding"/>
    <property type="evidence" value="ECO:0007669"/>
    <property type="project" value="TreeGrafter"/>
</dbReference>
<evidence type="ECO:0000256" key="2">
    <source>
        <dbReference type="ARBA" id="ARBA00022491"/>
    </source>
</evidence>
<evidence type="ECO:0000256" key="6">
    <source>
        <dbReference type="ARBA" id="ARBA00023163"/>
    </source>
</evidence>
<proteinExistence type="inferred from homology"/>
<dbReference type="GO" id="GO:0045892">
    <property type="term" value="P:negative regulation of DNA-templated transcription"/>
    <property type="evidence" value="ECO:0007669"/>
    <property type="project" value="TreeGrafter"/>
</dbReference>
<dbReference type="InterPro" id="IPR043135">
    <property type="entry name" value="Fur_C"/>
</dbReference>
<keyword evidence="8" id="KW-0408">Iron</keyword>
<dbReference type="GO" id="GO:0003700">
    <property type="term" value="F:DNA-binding transcription factor activity"/>
    <property type="evidence" value="ECO:0007669"/>
    <property type="project" value="InterPro"/>
</dbReference>
<dbReference type="EMBL" id="AP017649">
    <property type="protein sequence ID" value="BAZ97875.1"/>
    <property type="molecule type" value="Genomic_DNA"/>
</dbReference>
<evidence type="ECO:0000256" key="5">
    <source>
        <dbReference type="ARBA" id="ARBA00023125"/>
    </source>
</evidence>
<keyword evidence="5" id="KW-0238">DNA-binding</keyword>
<dbReference type="Proteomes" id="UP000218257">
    <property type="component" value="Chromosome"/>
</dbReference>
<dbReference type="Pfam" id="PF01475">
    <property type="entry name" value="FUR"/>
    <property type="match status" value="1"/>
</dbReference>
<reference evidence="10 11" key="1">
    <citation type="journal article" date="2015" name="Sci. Rep.">
        <title>A comparative genomics and reductive dehalogenase gene transcription study of two chloroethene-respiring bacteria, Dehalococcoides mccartyi strains MB and 11a.</title>
        <authorList>
            <person name="Low A."/>
            <person name="Shen Z."/>
            <person name="Cheng D."/>
            <person name="Rogers M.J."/>
            <person name="Lee P.K."/>
            <person name="He J."/>
        </authorList>
    </citation>
    <scope>NUCLEOTIDE SEQUENCE [LARGE SCALE GENOMIC DNA]</scope>
    <source>
        <strain evidence="10 11">MB</strain>
    </source>
</reference>
<evidence type="ECO:0000313" key="9">
    <source>
        <dbReference type="EMBL" id="BAZ97875.1"/>
    </source>
</evidence>
<keyword evidence="2" id="KW-0678">Repressor</keyword>
<evidence type="ECO:0000256" key="4">
    <source>
        <dbReference type="ARBA" id="ARBA00023015"/>
    </source>
</evidence>
<name>A0A0V8M5Q5_9CHLR</name>
<accession>A0A0V8M5Q5</accession>
<evidence type="ECO:0000313" key="12">
    <source>
        <dbReference type="Proteomes" id="UP000218257"/>
    </source>
</evidence>
<keyword evidence="3 7" id="KW-0862">Zinc</keyword>
<organism evidence="10 11">
    <name type="scientific">Dehalococcoides mccartyi</name>
    <dbReference type="NCBI Taxonomy" id="61435"/>
    <lineage>
        <taxon>Bacteria</taxon>
        <taxon>Bacillati</taxon>
        <taxon>Chloroflexota</taxon>
        <taxon>Dehalococcoidia</taxon>
        <taxon>Dehalococcoidales</taxon>
        <taxon>Dehalococcoidaceae</taxon>
        <taxon>Dehalococcoides</taxon>
    </lineage>
</organism>
<dbReference type="PATRIC" id="fig|61435.5.peg.1564"/>
<dbReference type="Gene3D" id="3.30.1490.190">
    <property type="match status" value="1"/>
</dbReference>
<dbReference type="AlphaFoldDB" id="A0A0V8M5Q5"/>
<evidence type="ECO:0000313" key="10">
    <source>
        <dbReference type="EMBL" id="KSV18865.1"/>
    </source>
</evidence>
<dbReference type="CDD" id="cd07153">
    <property type="entry name" value="Fur_like"/>
    <property type="match status" value="1"/>
</dbReference>
<keyword evidence="4" id="KW-0805">Transcription regulation</keyword>
<dbReference type="Proteomes" id="UP000053577">
    <property type="component" value="Unassembled WGS sequence"/>
</dbReference>
<protein>
    <submittedName>
        <fullName evidence="10">Fur family transcriptional regulator</fullName>
    </submittedName>
</protein>
<dbReference type="InterPro" id="IPR036390">
    <property type="entry name" value="WH_DNA-bd_sf"/>
</dbReference>
<comment type="cofactor">
    <cofactor evidence="7">
        <name>Zn(2+)</name>
        <dbReference type="ChEBI" id="CHEBI:29105"/>
    </cofactor>
    <text evidence="7">Binds 1 zinc ion per subunit.</text>
</comment>
<evidence type="ECO:0000313" key="11">
    <source>
        <dbReference type="Proteomes" id="UP000053577"/>
    </source>
</evidence>
<keyword evidence="7" id="KW-0479">Metal-binding</keyword>
<evidence type="ECO:0000256" key="1">
    <source>
        <dbReference type="ARBA" id="ARBA00007957"/>
    </source>
</evidence>
<sequence>MANSVNENIQAGSRASRQRQAVLEVLSKAKGHMSAVDIYQKVQKKFPKVSLGTIYRNLKTLREAGLIEEIHLDEHTHYYEIKTGGEHYHLLCLGCGKVVEFKYPLEHVLSNVPEASGFRVLNTDLCFSGYCADCSKIQDAR</sequence>
<evidence type="ECO:0000256" key="7">
    <source>
        <dbReference type="PIRSR" id="PIRSR602481-1"/>
    </source>
</evidence>
<feature type="binding site" evidence="7">
    <location>
        <position position="95"/>
    </location>
    <ligand>
        <name>Zn(2+)</name>
        <dbReference type="ChEBI" id="CHEBI:29105"/>
    </ligand>
</feature>
<dbReference type="OrthoDB" id="8659436at2"/>
<dbReference type="EMBL" id="JGYD01000004">
    <property type="protein sequence ID" value="KSV18865.1"/>
    <property type="molecule type" value="Genomic_DNA"/>
</dbReference>
<dbReference type="SUPFAM" id="SSF46785">
    <property type="entry name" value="Winged helix' DNA-binding domain"/>
    <property type="match status" value="1"/>
</dbReference>
<feature type="binding site" evidence="7">
    <location>
        <position position="92"/>
    </location>
    <ligand>
        <name>Zn(2+)</name>
        <dbReference type="ChEBI" id="CHEBI:29105"/>
    </ligand>
</feature>
<gene>
    <name evidence="10" type="ORF">DA01_07955</name>
    <name evidence="9" type="ORF">DEHALATV1_1247</name>
</gene>
<dbReference type="PANTHER" id="PTHR33202">
    <property type="entry name" value="ZINC UPTAKE REGULATION PROTEIN"/>
    <property type="match status" value="1"/>
</dbReference>
<reference evidence="9 12" key="2">
    <citation type="journal article" date="2017" name="Sci. Rep.">
        <title>Isolation and genomic characterization of a Dehalococcoides strain suggests genomic rearrangement during culture.</title>
        <authorList>
            <person name="Yohda M."/>
            <person name="Ikegami K."/>
            <person name="Aita Y."/>
            <person name="Kitajima M."/>
            <person name="Takechi A."/>
            <person name="Iwamoto M."/>
            <person name="Fukuda T."/>
            <person name="Tamura N."/>
            <person name="Shibasaki J."/>
            <person name="Koike S."/>
            <person name="Komatsu D."/>
            <person name="Miyagi S."/>
            <person name="Nishimura M."/>
            <person name="Uchino Y."/>
            <person name="Shiroma A."/>
            <person name="Shimoji M."/>
            <person name="Tamotsu H."/>
            <person name="Ashimine N."/>
            <person name="Shinzato M."/>
            <person name="Ohki S."/>
            <person name="Nakano K."/>
            <person name="Teruya K."/>
            <person name="Satou K."/>
            <person name="Hirano T."/>
            <person name="Yagi O."/>
        </authorList>
    </citation>
    <scope>NUCLEOTIDE SEQUENCE [LARGE SCALE GENOMIC DNA]</scope>
    <source>
        <strain evidence="9 12">UCH-ATV1</strain>
    </source>
</reference>
<comment type="similarity">
    <text evidence="1">Belongs to the Fur family.</text>
</comment>
<dbReference type="PANTHER" id="PTHR33202:SF7">
    <property type="entry name" value="FERRIC UPTAKE REGULATION PROTEIN"/>
    <property type="match status" value="1"/>
</dbReference>
<feature type="binding site" evidence="7">
    <location>
        <position position="134"/>
    </location>
    <ligand>
        <name>Zn(2+)</name>
        <dbReference type="ChEBI" id="CHEBI:29105"/>
    </ligand>
</feature>
<evidence type="ECO:0000256" key="3">
    <source>
        <dbReference type="ARBA" id="ARBA00022833"/>
    </source>
</evidence>
<evidence type="ECO:0000256" key="8">
    <source>
        <dbReference type="PIRSR" id="PIRSR602481-2"/>
    </source>
</evidence>
<dbReference type="RefSeq" id="WP_041343170.1">
    <property type="nucleotide sequence ID" value="NZ_AP017649.1"/>
</dbReference>
<dbReference type="GO" id="GO:0008270">
    <property type="term" value="F:zinc ion binding"/>
    <property type="evidence" value="ECO:0007669"/>
    <property type="project" value="TreeGrafter"/>
</dbReference>
<feature type="binding site" evidence="7">
    <location>
        <position position="131"/>
    </location>
    <ligand>
        <name>Zn(2+)</name>
        <dbReference type="ChEBI" id="CHEBI:29105"/>
    </ligand>
</feature>
<comment type="cofactor">
    <cofactor evidence="8">
        <name>Mn(2+)</name>
        <dbReference type="ChEBI" id="CHEBI:29035"/>
    </cofactor>
    <cofactor evidence="8">
        <name>Fe(2+)</name>
        <dbReference type="ChEBI" id="CHEBI:29033"/>
    </cofactor>
    <text evidence="8">Binds 1 Mn(2+) or Fe(2+) ion per subunit.</text>
</comment>
<dbReference type="GO" id="GO:1900376">
    <property type="term" value="P:regulation of secondary metabolite biosynthetic process"/>
    <property type="evidence" value="ECO:0007669"/>
    <property type="project" value="TreeGrafter"/>
</dbReference>
<dbReference type="Gene3D" id="1.10.10.10">
    <property type="entry name" value="Winged helix-like DNA-binding domain superfamily/Winged helix DNA-binding domain"/>
    <property type="match status" value="1"/>
</dbReference>
<dbReference type="InterPro" id="IPR036388">
    <property type="entry name" value="WH-like_DNA-bd_sf"/>
</dbReference>
<dbReference type="InterPro" id="IPR002481">
    <property type="entry name" value="FUR"/>
</dbReference>
<keyword evidence="6" id="KW-0804">Transcription</keyword>
<feature type="binding site" evidence="8">
    <location>
        <position position="106"/>
    </location>
    <ligand>
        <name>Fe cation</name>
        <dbReference type="ChEBI" id="CHEBI:24875"/>
    </ligand>
</feature>